<keyword evidence="10" id="KW-1185">Reference proteome</keyword>
<protein>
    <submittedName>
        <fullName evidence="9">Uncharacterized protein</fullName>
    </submittedName>
</protein>
<keyword evidence="3" id="KW-0813">Transport</keyword>
<evidence type="ECO:0000313" key="10">
    <source>
        <dbReference type="Proteomes" id="UP001293254"/>
    </source>
</evidence>
<evidence type="ECO:0000256" key="8">
    <source>
        <dbReference type="SAM" id="Phobius"/>
    </source>
</evidence>
<evidence type="ECO:0000313" key="9">
    <source>
        <dbReference type="EMBL" id="KAK4417541.1"/>
    </source>
</evidence>
<dbReference type="InterPro" id="IPR040359">
    <property type="entry name" value="GDU"/>
</dbReference>
<keyword evidence="4 8" id="KW-0812">Transmembrane</keyword>
<keyword evidence="6 8" id="KW-1133">Transmembrane helix</keyword>
<reference evidence="9" key="1">
    <citation type="submission" date="2020-06" db="EMBL/GenBank/DDBJ databases">
        <authorList>
            <person name="Li T."/>
            <person name="Hu X."/>
            <person name="Zhang T."/>
            <person name="Song X."/>
            <person name="Zhang H."/>
            <person name="Dai N."/>
            <person name="Sheng W."/>
            <person name="Hou X."/>
            <person name="Wei L."/>
        </authorList>
    </citation>
    <scope>NUCLEOTIDE SEQUENCE</scope>
    <source>
        <strain evidence="9">3651</strain>
        <tissue evidence="9">Leaf</tissue>
    </source>
</reference>
<dbReference type="EMBL" id="JACGWO010000009">
    <property type="protein sequence ID" value="KAK4417541.1"/>
    <property type="molecule type" value="Genomic_DNA"/>
</dbReference>
<keyword evidence="5" id="KW-0029">Amino-acid transport</keyword>
<evidence type="ECO:0000256" key="3">
    <source>
        <dbReference type="ARBA" id="ARBA00022448"/>
    </source>
</evidence>
<dbReference type="PANTHER" id="PTHR33228:SF76">
    <property type="entry name" value="PROTEIN GLUTAMINE DUMPER 7"/>
    <property type="match status" value="1"/>
</dbReference>
<dbReference type="GO" id="GO:0016020">
    <property type="term" value="C:membrane"/>
    <property type="evidence" value="ECO:0007669"/>
    <property type="project" value="UniProtKB-SubCell"/>
</dbReference>
<reference evidence="9" key="2">
    <citation type="journal article" date="2024" name="Plant">
        <title>Genomic evolution and insights into agronomic trait innovations of Sesamum species.</title>
        <authorList>
            <person name="Miao H."/>
            <person name="Wang L."/>
            <person name="Qu L."/>
            <person name="Liu H."/>
            <person name="Sun Y."/>
            <person name="Le M."/>
            <person name="Wang Q."/>
            <person name="Wei S."/>
            <person name="Zheng Y."/>
            <person name="Lin W."/>
            <person name="Duan Y."/>
            <person name="Cao H."/>
            <person name="Xiong S."/>
            <person name="Wang X."/>
            <person name="Wei L."/>
            <person name="Li C."/>
            <person name="Ma Q."/>
            <person name="Ju M."/>
            <person name="Zhao R."/>
            <person name="Li G."/>
            <person name="Mu C."/>
            <person name="Tian Q."/>
            <person name="Mei H."/>
            <person name="Zhang T."/>
            <person name="Gao T."/>
            <person name="Zhang H."/>
        </authorList>
    </citation>
    <scope>NUCLEOTIDE SEQUENCE</scope>
    <source>
        <strain evidence="9">3651</strain>
    </source>
</reference>
<feature type="transmembrane region" description="Helical" evidence="8">
    <location>
        <begin position="25"/>
        <end position="46"/>
    </location>
</feature>
<name>A0AAE1XTX4_9LAMI</name>
<comment type="subcellular location">
    <subcellularLocation>
        <location evidence="1">Membrane</location>
        <topology evidence="1">Single-pass membrane protein</topology>
    </subcellularLocation>
</comment>
<sequence length="108" mass="11488">MRGTPTTHPSSSTSTFWHWNSPLPYLFIGLGLMLLLITTALIILACSYRKRTSRQSLDHAGEKAAQPSTAAAVSDNTPKIVVIMAGDDNPTHLAIPVPSSVSSADSKV</sequence>
<evidence type="ECO:0000256" key="2">
    <source>
        <dbReference type="ARBA" id="ARBA00009977"/>
    </source>
</evidence>
<dbReference type="Proteomes" id="UP001293254">
    <property type="component" value="Unassembled WGS sequence"/>
</dbReference>
<evidence type="ECO:0000256" key="6">
    <source>
        <dbReference type="ARBA" id="ARBA00022989"/>
    </source>
</evidence>
<dbReference type="GO" id="GO:0080143">
    <property type="term" value="P:regulation of amino acid export"/>
    <property type="evidence" value="ECO:0007669"/>
    <property type="project" value="InterPro"/>
</dbReference>
<keyword evidence="7 8" id="KW-0472">Membrane</keyword>
<comment type="similarity">
    <text evidence="2">Belongs to the GLUTAMINE DUMPER 1 (TC 9.B.60) family.</text>
</comment>
<evidence type="ECO:0000256" key="1">
    <source>
        <dbReference type="ARBA" id="ARBA00004167"/>
    </source>
</evidence>
<organism evidence="9 10">
    <name type="scientific">Sesamum alatum</name>
    <dbReference type="NCBI Taxonomy" id="300844"/>
    <lineage>
        <taxon>Eukaryota</taxon>
        <taxon>Viridiplantae</taxon>
        <taxon>Streptophyta</taxon>
        <taxon>Embryophyta</taxon>
        <taxon>Tracheophyta</taxon>
        <taxon>Spermatophyta</taxon>
        <taxon>Magnoliopsida</taxon>
        <taxon>eudicotyledons</taxon>
        <taxon>Gunneridae</taxon>
        <taxon>Pentapetalae</taxon>
        <taxon>asterids</taxon>
        <taxon>lamiids</taxon>
        <taxon>Lamiales</taxon>
        <taxon>Pedaliaceae</taxon>
        <taxon>Sesamum</taxon>
    </lineage>
</organism>
<proteinExistence type="inferred from homology"/>
<dbReference type="GO" id="GO:0006865">
    <property type="term" value="P:amino acid transport"/>
    <property type="evidence" value="ECO:0007669"/>
    <property type="project" value="UniProtKB-KW"/>
</dbReference>
<dbReference type="PANTHER" id="PTHR33228">
    <property type="entry name" value="PROTEIN GLUTAMINE DUMPER 4-RELATED"/>
    <property type="match status" value="1"/>
</dbReference>
<evidence type="ECO:0000256" key="7">
    <source>
        <dbReference type="ARBA" id="ARBA00023136"/>
    </source>
</evidence>
<accession>A0AAE1XTX4</accession>
<evidence type="ECO:0000256" key="5">
    <source>
        <dbReference type="ARBA" id="ARBA00022970"/>
    </source>
</evidence>
<evidence type="ECO:0000256" key="4">
    <source>
        <dbReference type="ARBA" id="ARBA00022692"/>
    </source>
</evidence>
<gene>
    <name evidence="9" type="ORF">Salat_2166800</name>
</gene>
<comment type="caution">
    <text evidence="9">The sequence shown here is derived from an EMBL/GenBank/DDBJ whole genome shotgun (WGS) entry which is preliminary data.</text>
</comment>
<dbReference type="AlphaFoldDB" id="A0AAE1XTX4"/>